<proteinExistence type="inferred from homology"/>
<keyword evidence="2 7" id="KW-0813">Transport</keyword>
<feature type="transmembrane region" description="Helical" evidence="7">
    <location>
        <begin position="322"/>
        <end position="341"/>
    </location>
</feature>
<dbReference type="Pfam" id="PF00528">
    <property type="entry name" value="BPD_transp_1"/>
    <property type="match status" value="2"/>
</dbReference>
<comment type="similarity">
    <text evidence="7">Belongs to the binding-protein-dependent transport system permease family.</text>
</comment>
<organism evidence="10 11">
    <name type="scientific">Brachybacterium muris UCD-AY4</name>
    <dbReference type="NCBI Taxonomy" id="1249481"/>
    <lineage>
        <taxon>Bacteria</taxon>
        <taxon>Bacillati</taxon>
        <taxon>Actinomycetota</taxon>
        <taxon>Actinomycetes</taxon>
        <taxon>Micrococcales</taxon>
        <taxon>Dermabacteraceae</taxon>
        <taxon>Brachybacterium</taxon>
    </lineage>
</organism>
<feature type="transmembrane region" description="Helical" evidence="7">
    <location>
        <begin position="49"/>
        <end position="66"/>
    </location>
</feature>
<keyword evidence="3" id="KW-1003">Cell membrane</keyword>
<dbReference type="Proteomes" id="UP000019754">
    <property type="component" value="Unassembled WGS sequence"/>
</dbReference>
<dbReference type="EMBL" id="AORC01000009">
    <property type="protein sequence ID" value="EYT49391.1"/>
    <property type="molecule type" value="Genomic_DNA"/>
</dbReference>
<evidence type="ECO:0000256" key="2">
    <source>
        <dbReference type="ARBA" id="ARBA00022448"/>
    </source>
</evidence>
<reference evidence="10 11" key="1">
    <citation type="journal article" date="2013" name="Genome Announc.">
        <title>Draft genome sequence of an Actinobacterium, Brachybacterium muris strain UCD-AY4.</title>
        <authorList>
            <person name="Lo J.R."/>
            <person name="Lang J.M."/>
            <person name="Darling A.E."/>
            <person name="Eisen J.A."/>
            <person name="Coil D.A."/>
        </authorList>
    </citation>
    <scope>NUCLEOTIDE SEQUENCE [LARGE SCALE GENOMIC DNA]</scope>
    <source>
        <strain evidence="10 11">UCD-AY4</strain>
    </source>
</reference>
<feature type="transmembrane region" description="Helical" evidence="7">
    <location>
        <begin position="109"/>
        <end position="133"/>
    </location>
</feature>
<evidence type="ECO:0000256" key="3">
    <source>
        <dbReference type="ARBA" id="ARBA00022475"/>
    </source>
</evidence>
<feature type="domain" description="ABC transmembrane type-1" evidence="9">
    <location>
        <begin position="108"/>
        <end position="311"/>
    </location>
</feature>
<dbReference type="PANTHER" id="PTHR30043:SF1">
    <property type="entry name" value="ABC TRANSPORT SYSTEM PERMEASE PROTEIN P69"/>
    <property type="match status" value="1"/>
</dbReference>
<feature type="compositionally biased region" description="Basic and acidic residues" evidence="8">
    <location>
        <begin position="15"/>
        <end position="28"/>
    </location>
</feature>
<feature type="transmembrane region" description="Helical" evidence="7">
    <location>
        <begin position="293"/>
        <end position="310"/>
    </location>
</feature>
<dbReference type="HOGENOM" id="CLU_029036_1_0_11"/>
<dbReference type="STRING" id="1249481.D641_0108160"/>
<evidence type="ECO:0000259" key="9">
    <source>
        <dbReference type="PROSITE" id="PS50928"/>
    </source>
</evidence>
<keyword evidence="4 7" id="KW-0812">Transmembrane</keyword>
<dbReference type="AlphaFoldDB" id="A0A022KTU1"/>
<keyword evidence="5 7" id="KW-1133">Transmembrane helix</keyword>
<gene>
    <name evidence="10" type="ORF">D641_0108160</name>
</gene>
<feature type="transmembrane region" description="Helical" evidence="7">
    <location>
        <begin position="545"/>
        <end position="565"/>
    </location>
</feature>
<name>A0A022KTU1_9MICO</name>
<protein>
    <submittedName>
        <fullName evidence="10">Phosphate ABC transporter permease</fullName>
    </submittedName>
</protein>
<feature type="region of interest" description="Disordered" evidence="8">
    <location>
        <begin position="1"/>
        <end position="47"/>
    </location>
</feature>
<evidence type="ECO:0000313" key="11">
    <source>
        <dbReference type="Proteomes" id="UP000019754"/>
    </source>
</evidence>
<evidence type="ECO:0000256" key="4">
    <source>
        <dbReference type="ARBA" id="ARBA00022692"/>
    </source>
</evidence>
<dbReference type="SUPFAM" id="SSF161098">
    <property type="entry name" value="MetI-like"/>
    <property type="match status" value="2"/>
</dbReference>
<accession>A0A022KTU1</accession>
<evidence type="ECO:0000256" key="6">
    <source>
        <dbReference type="ARBA" id="ARBA00023136"/>
    </source>
</evidence>
<dbReference type="GO" id="GO:0055085">
    <property type="term" value="P:transmembrane transport"/>
    <property type="evidence" value="ECO:0007669"/>
    <property type="project" value="InterPro"/>
</dbReference>
<evidence type="ECO:0000256" key="7">
    <source>
        <dbReference type="RuleBase" id="RU363032"/>
    </source>
</evidence>
<comment type="caution">
    <text evidence="10">The sequence shown here is derived from an EMBL/GenBank/DDBJ whole genome shotgun (WGS) entry which is preliminary data.</text>
</comment>
<dbReference type="Gene3D" id="1.10.3720.10">
    <property type="entry name" value="MetI-like"/>
    <property type="match status" value="2"/>
</dbReference>
<dbReference type="GO" id="GO:0005886">
    <property type="term" value="C:plasma membrane"/>
    <property type="evidence" value="ECO:0007669"/>
    <property type="project" value="UniProtKB-SubCell"/>
</dbReference>
<evidence type="ECO:0000256" key="8">
    <source>
        <dbReference type="SAM" id="MobiDB-lite"/>
    </source>
</evidence>
<comment type="subcellular location">
    <subcellularLocation>
        <location evidence="1 7">Cell membrane</location>
        <topology evidence="1 7">Multi-pass membrane protein</topology>
    </subcellularLocation>
</comment>
<feature type="domain" description="ABC transmembrane type-1" evidence="9">
    <location>
        <begin position="380"/>
        <end position="566"/>
    </location>
</feature>
<dbReference type="PANTHER" id="PTHR30043">
    <property type="entry name" value="PHOSPHONATES TRANSPORT SYSTEM PERMEASE PROTEIN"/>
    <property type="match status" value="1"/>
</dbReference>
<evidence type="ECO:0000256" key="1">
    <source>
        <dbReference type="ARBA" id="ARBA00004651"/>
    </source>
</evidence>
<keyword evidence="6 7" id="KW-0472">Membrane</keyword>
<evidence type="ECO:0000256" key="5">
    <source>
        <dbReference type="ARBA" id="ARBA00022989"/>
    </source>
</evidence>
<dbReference type="PROSITE" id="PS50928">
    <property type="entry name" value="ABC_TM1"/>
    <property type="match status" value="2"/>
</dbReference>
<feature type="transmembrane region" description="Helical" evidence="7">
    <location>
        <begin position="266"/>
        <end position="287"/>
    </location>
</feature>
<evidence type="ECO:0000313" key="10">
    <source>
        <dbReference type="EMBL" id="EYT49391.1"/>
    </source>
</evidence>
<sequence>MPGSDVPNGGMPETGTRRMRDCSGHLDPIDAEIPEGPPPRGHDRSGSRAGRWWVIGAIVLVVWSLWSTGIGREPVLNPPGLQTLRSFWEAALRPDLSAEYLRRTLDATLITVAFALLGTVLASLIGLVGGVLMSEAWWAGGRRGRPARGGARQSVRNGARRPGWMLTRIGLGIPRGIHEAVWGIILLVILGRDPLVGILALTIPFGAITAKVYAEIIDETPSGPYDALIHAGAGRLQAFVYATLPRIWDDLLAYAFYRFDCAVRSAVILGMIGAGGLGFELITAFQGLAYERMWTLIYALVLLGWVFDRWSASLRRTGRGRWMRISALLGLALTVWSVVYLRPDLGRLVSASTWERAGRMAADALPPSLPSTWADLVGDAAATVQMSVLAVVVGSAIGVVAAFLGVHRPGDGPVRAAVAGACRIILLTIRALSPPVWALLLLFVVLPGPLPGALALGLYNAGVLGRLFTEVLETMDRRPVRSLELLGAGRATTFFYGVVPMVTGRFTAYALYRWEIAIRETVVVGVVGAGGLGRVLESQRASFDYSGMLTVVIALLLLSLLVDLASASARRAWR</sequence>
<feature type="transmembrane region" description="Helical" evidence="7">
    <location>
        <begin position="493"/>
        <end position="512"/>
    </location>
</feature>
<feature type="transmembrane region" description="Helical" evidence="7">
    <location>
        <begin position="380"/>
        <end position="404"/>
    </location>
</feature>
<dbReference type="CDD" id="cd06261">
    <property type="entry name" value="TM_PBP2"/>
    <property type="match status" value="2"/>
</dbReference>
<keyword evidence="11" id="KW-1185">Reference proteome</keyword>
<dbReference type="InterPro" id="IPR000515">
    <property type="entry name" value="MetI-like"/>
</dbReference>
<dbReference type="InterPro" id="IPR035906">
    <property type="entry name" value="MetI-like_sf"/>
</dbReference>